<sequence>MRIRDSVHKHGYHIFAGDGLSIEVFIHGKKAIKGAFRQRLRWGLESETIKLMQETKICVVTDQKFQTIEKVGLMINRFYPKLTSILEDDEENDDDDEEDVKQVMKESNDSDCAKNIGKYDLDLEVI</sequence>
<organism evidence="2 3">
    <name type="scientific">Dendrobium catenatum</name>
    <dbReference type="NCBI Taxonomy" id="906689"/>
    <lineage>
        <taxon>Eukaryota</taxon>
        <taxon>Viridiplantae</taxon>
        <taxon>Streptophyta</taxon>
        <taxon>Embryophyta</taxon>
        <taxon>Tracheophyta</taxon>
        <taxon>Spermatophyta</taxon>
        <taxon>Magnoliopsida</taxon>
        <taxon>Liliopsida</taxon>
        <taxon>Asparagales</taxon>
        <taxon>Orchidaceae</taxon>
        <taxon>Epidendroideae</taxon>
        <taxon>Malaxideae</taxon>
        <taxon>Dendrobiinae</taxon>
        <taxon>Dendrobium</taxon>
    </lineage>
</organism>
<keyword evidence="3" id="KW-1185">Reference proteome</keyword>
<reference evidence="2 3" key="2">
    <citation type="journal article" date="2017" name="Nature">
        <title>The Apostasia genome and the evolution of orchids.</title>
        <authorList>
            <person name="Zhang G.Q."/>
            <person name="Liu K.W."/>
            <person name="Li Z."/>
            <person name="Lohaus R."/>
            <person name="Hsiao Y.Y."/>
            <person name="Niu S.C."/>
            <person name="Wang J.Y."/>
            <person name="Lin Y.C."/>
            <person name="Xu Q."/>
            <person name="Chen L.J."/>
            <person name="Yoshida K."/>
            <person name="Fujiwara S."/>
            <person name="Wang Z.W."/>
            <person name="Zhang Y.Q."/>
            <person name="Mitsuda N."/>
            <person name="Wang M."/>
            <person name="Liu G.H."/>
            <person name="Pecoraro L."/>
            <person name="Huang H.X."/>
            <person name="Xiao X.J."/>
            <person name="Lin M."/>
            <person name="Wu X.Y."/>
            <person name="Wu W.L."/>
            <person name="Chen Y.Y."/>
            <person name="Chang S.B."/>
            <person name="Sakamoto S."/>
            <person name="Ohme-Takagi M."/>
            <person name="Yagi M."/>
            <person name="Zeng S.J."/>
            <person name="Shen C.Y."/>
            <person name="Yeh C.M."/>
            <person name="Luo Y.B."/>
            <person name="Tsai W.C."/>
            <person name="Van de Peer Y."/>
            <person name="Liu Z.J."/>
        </authorList>
    </citation>
    <scope>NUCLEOTIDE SEQUENCE [LARGE SCALE GENOMIC DNA]</scope>
    <source>
        <tissue evidence="2">The whole plant</tissue>
    </source>
</reference>
<gene>
    <name evidence="2" type="ORF">MA16_Dca017480</name>
</gene>
<protein>
    <submittedName>
        <fullName evidence="2">Uncharacterized protein</fullName>
    </submittedName>
</protein>
<dbReference type="Proteomes" id="UP000233837">
    <property type="component" value="Unassembled WGS sequence"/>
</dbReference>
<evidence type="ECO:0000256" key="1">
    <source>
        <dbReference type="SAM" id="MobiDB-lite"/>
    </source>
</evidence>
<feature type="compositionally biased region" description="Acidic residues" evidence="1">
    <location>
        <begin position="86"/>
        <end position="99"/>
    </location>
</feature>
<feature type="region of interest" description="Disordered" evidence="1">
    <location>
        <begin position="86"/>
        <end position="108"/>
    </location>
</feature>
<name>A0A2I0WAT7_9ASPA</name>
<proteinExistence type="predicted"/>
<dbReference type="AlphaFoldDB" id="A0A2I0WAT7"/>
<dbReference type="EMBL" id="KZ502807">
    <property type="protein sequence ID" value="PKU72779.1"/>
    <property type="molecule type" value="Genomic_DNA"/>
</dbReference>
<evidence type="ECO:0000313" key="2">
    <source>
        <dbReference type="EMBL" id="PKU72779.1"/>
    </source>
</evidence>
<reference evidence="2 3" key="1">
    <citation type="journal article" date="2016" name="Sci. Rep.">
        <title>The Dendrobium catenatum Lindl. genome sequence provides insights into polysaccharide synthase, floral development and adaptive evolution.</title>
        <authorList>
            <person name="Zhang G.Q."/>
            <person name="Xu Q."/>
            <person name="Bian C."/>
            <person name="Tsai W.C."/>
            <person name="Yeh C.M."/>
            <person name="Liu K.W."/>
            <person name="Yoshida K."/>
            <person name="Zhang L.S."/>
            <person name="Chang S.B."/>
            <person name="Chen F."/>
            <person name="Shi Y."/>
            <person name="Su Y.Y."/>
            <person name="Zhang Y.Q."/>
            <person name="Chen L.J."/>
            <person name="Yin Y."/>
            <person name="Lin M."/>
            <person name="Huang H."/>
            <person name="Deng H."/>
            <person name="Wang Z.W."/>
            <person name="Zhu S.L."/>
            <person name="Zhao X."/>
            <person name="Deng C."/>
            <person name="Niu S.C."/>
            <person name="Huang J."/>
            <person name="Wang M."/>
            <person name="Liu G.H."/>
            <person name="Yang H.J."/>
            <person name="Xiao X.J."/>
            <person name="Hsiao Y.Y."/>
            <person name="Wu W.L."/>
            <person name="Chen Y.Y."/>
            <person name="Mitsuda N."/>
            <person name="Ohme-Takagi M."/>
            <person name="Luo Y.B."/>
            <person name="Van de Peer Y."/>
            <person name="Liu Z.J."/>
        </authorList>
    </citation>
    <scope>NUCLEOTIDE SEQUENCE [LARGE SCALE GENOMIC DNA]</scope>
    <source>
        <tissue evidence="2">The whole plant</tissue>
    </source>
</reference>
<accession>A0A2I0WAT7</accession>
<evidence type="ECO:0000313" key="3">
    <source>
        <dbReference type="Proteomes" id="UP000233837"/>
    </source>
</evidence>